<evidence type="ECO:0000313" key="5">
    <source>
        <dbReference type="EMBL" id="TJZ60443.1"/>
    </source>
</evidence>
<organism evidence="5 6">
    <name type="scientific">Sphingobacterium olei</name>
    <dbReference type="NCBI Taxonomy" id="2571155"/>
    <lineage>
        <taxon>Bacteria</taxon>
        <taxon>Pseudomonadati</taxon>
        <taxon>Bacteroidota</taxon>
        <taxon>Sphingobacteriia</taxon>
        <taxon>Sphingobacteriales</taxon>
        <taxon>Sphingobacteriaceae</taxon>
        <taxon>Sphingobacterium</taxon>
    </lineage>
</organism>
<dbReference type="Proteomes" id="UP000306808">
    <property type="component" value="Unassembled WGS sequence"/>
</dbReference>
<dbReference type="PANTHER" id="PTHR43108">
    <property type="entry name" value="N-ACETYLGLUCOSAMINE-6-SULFATASE FAMILY MEMBER"/>
    <property type="match status" value="1"/>
</dbReference>
<dbReference type="InterPro" id="IPR024607">
    <property type="entry name" value="Sulfatase_CS"/>
</dbReference>
<dbReference type="OrthoDB" id="9789742at2"/>
<dbReference type="InterPro" id="IPR002591">
    <property type="entry name" value="Phosphodiest/P_Trfase"/>
</dbReference>
<keyword evidence="2" id="KW-0378">Hydrolase</keyword>
<dbReference type="SUPFAM" id="SSF53649">
    <property type="entry name" value="Alkaline phosphatase-like"/>
    <property type="match status" value="1"/>
</dbReference>
<feature type="domain" description="N-sulphoglucosamine sulphohydrolase C-terminal" evidence="4">
    <location>
        <begin position="344"/>
        <end position="492"/>
    </location>
</feature>
<dbReference type="PANTHER" id="PTHR43108:SF6">
    <property type="entry name" value="N-SULPHOGLUCOSAMINE SULPHOHYDROLASE"/>
    <property type="match status" value="1"/>
</dbReference>
<dbReference type="Pfam" id="PF16347">
    <property type="entry name" value="SGSH_C"/>
    <property type="match status" value="1"/>
</dbReference>
<protein>
    <submittedName>
        <fullName evidence="5">Sulfatase</fullName>
    </submittedName>
</protein>
<evidence type="ECO:0000313" key="6">
    <source>
        <dbReference type="Proteomes" id="UP000306808"/>
    </source>
</evidence>
<keyword evidence="3" id="KW-0175">Coiled coil</keyword>
<comment type="similarity">
    <text evidence="1">Belongs to the sulfatase family.</text>
</comment>
<evidence type="ECO:0000256" key="1">
    <source>
        <dbReference type="ARBA" id="ARBA00008779"/>
    </source>
</evidence>
<comment type="caution">
    <text evidence="5">The sequence shown here is derived from an EMBL/GenBank/DDBJ whole genome shotgun (WGS) entry which is preliminary data.</text>
</comment>
<feature type="coiled-coil region" evidence="3">
    <location>
        <begin position="479"/>
        <end position="506"/>
    </location>
</feature>
<dbReference type="Pfam" id="PF01663">
    <property type="entry name" value="Phosphodiest"/>
    <property type="match status" value="1"/>
</dbReference>
<proteinExistence type="inferred from homology"/>
<evidence type="ECO:0000259" key="4">
    <source>
        <dbReference type="Pfam" id="PF16347"/>
    </source>
</evidence>
<dbReference type="GO" id="GO:0016787">
    <property type="term" value="F:hydrolase activity"/>
    <property type="evidence" value="ECO:0007669"/>
    <property type="project" value="UniProtKB-KW"/>
</dbReference>
<accession>A0A4U0P017</accession>
<dbReference type="InterPro" id="IPR017850">
    <property type="entry name" value="Alkaline_phosphatase_core_sf"/>
</dbReference>
<dbReference type="PROSITE" id="PS00523">
    <property type="entry name" value="SULFATASE_1"/>
    <property type="match status" value="1"/>
</dbReference>
<dbReference type="EMBL" id="SUME01000004">
    <property type="protein sequence ID" value="TJZ60443.1"/>
    <property type="molecule type" value="Genomic_DNA"/>
</dbReference>
<dbReference type="CDD" id="cd16031">
    <property type="entry name" value="G6S_like"/>
    <property type="match status" value="1"/>
</dbReference>
<sequence>MKFIISLICLIYVFNTYGQARKNIIIIISDDHAFQTIGAYGATYGNTPNIDRLAHEGAVFNRAYVNNSICGPSRAALLTGKYSHKNGFKDNETSNFDHTQDLFVKRLQESGYQTAWVGKLHLGHNLKGFSYYSILPGQGHYYNPDFITATDEGPEVNARENGYVSDIVTDKALDWIDEQEDTPFCIVIGHKATHRTWMPDTSDFGLYDSVQIDLPDTYFDQHETRNAAALQEMSIMKDMRLKYDLKMYDSLDDMRKEGNFKRMNEEQIQKYWSYYSRIKNELDDANLNGEALAIWKFKRYMIDYLNTAQSLDRNIGRVLDYLKENNLEENTLVIYLSDQGFYMGEHGWFDKRFMYEESFRTPMLARLPNVIKPGSKIEAQVMNVDIAPTILELAGVSIPEDIQGRSFLNVMKGTSKSIRDAVYYHYYENGEHAVSPHFGVSDGRYKLIRFYKRIDSWELFDMARDPKEMQNVYNNPKYRSVQRKLIRKLTDEIERLDDDEARLILENKISNR</sequence>
<reference evidence="5 6" key="1">
    <citation type="submission" date="2019-04" db="EMBL/GenBank/DDBJ databases">
        <title>Sphingobacterium olei sp. nov., isolated from oil-contaminated soil.</title>
        <authorList>
            <person name="Liu B."/>
        </authorList>
    </citation>
    <scope>NUCLEOTIDE SEQUENCE [LARGE SCALE GENOMIC DNA]</scope>
    <source>
        <strain evidence="5 6">HAL-9</strain>
    </source>
</reference>
<dbReference type="AlphaFoldDB" id="A0A4U0P017"/>
<evidence type="ECO:0000256" key="3">
    <source>
        <dbReference type="SAM" id="Coils"/>
    </source>
</evidence>
<name>A0A4U0P017_9SPHI</name>
<gene>
    <name evidence="5" type="ORF">FAZ15_10595</name>
</gene>
<keyword evidence="6" id="KW-1185">Reference proteome</keyword>
<dbReference type="InterPro" id="IPR032506">
    <property type="entry name" value="SGSH_C"/>
</dbReference>
<evidence type="ECO:0000256" key="2">
    <source>
        <dbReference type="ARBA" id="ARBA00022801"/>
    </source>
</evidence>
<dbReference type="Gene3D" id="3.40.720.10">
    <property type="entry name" value="Alkaline Phosphatase, subunit A"/>
    <property type="match status" value="1"/>
</dbReference>
<dbReference type="RefSeq" id="WP_136901291.1">
    <property type="nucleotide sequence ID" value="NZ_SUME01000004.1"/>
</dbReference>